<dbReference type="Gene3D" id="3.40.630.30">
    <property type="match status" value="1"/>
</dbReference>
<dbReference type="SUPFAM" id="SSF55729">
    <property type="entry name" value="Acyl-CoA N-acyltransferases (Nat)"/>
    <property type="match status" value="1"/>
</dbReference>
<keyword evidence="2" id="KW-0808">Transferase</keyword>
<dbReference type="GO" id="GO:0016747">
    <property type="term" value="F:acyltransferase activity, transferring groups other than amino-acyl groups"/>
    <property type="evidence" value="ECO:0007669"/>
    <property type="project" value="InterPro"/>
</dbReference>
<proteinExistence type="predicted"/>
<dbReference type="Pfam" id="PF00583">
    <property type="entry name" value="Acetyltransf_1"/>
    <property type="match status" value="1"/>
</dbReference>
<dbReference type="InterPro" id="IPR000182">
    <property type="entry name" value="GNAT_dom"/>
</dbReference>
<evidence type="ECO:0000313" key="3">
    <source>
        <dbReference type="Proteomes" id="UP000073388"/>
    </source>
</evidence>
<gene>
    <name evidence="2" type="ORF">ERS132461_00409</name>
</gene>
<keyword evidence="2" id="KW-0012">Acyltransferase</keyword>
<evidence type="ECO:0000313" key="2">
    <source>
        <dbReference type="EMBL" id="CYV71296.1"/>
    </source>
</evidence>
<dbReference type="EC" id="2.3.1.-" evidence="2"/>
<dbReference type="RefSeq" id="WP_050572222.1">
    <property type="nucleotide sequence ID" value="NZ_CEJM01000114.1"/>
</dbReference>
<feature type="domain" description="N-acetyltransferase" evidence="1">
    <location>
        <begin position="10"/>
        <end position="63"/>
    </location>
</feature>
<dbReference type="AlphaFoldDB" id="A0A0Z8KFJ0"/>
<sequence length="73" mass="8164">MNAIEDYYMATGGNFWLVVTDDGMVVGTIGLLVKEQVGVLKKFFVHQDFRGREKGVSALLYQALVILTVRQRG</sequence>
<accession>A0A0Z8KFJ0</accession>
<dbReference type="CDD" id="cd04301">
    <property type="entry name" value="NAT_SF"/>
    <property type="match status" value="1"/>
</dbReference>
<reference evidence="2 3" key="1">
    <citation type="submission" date="2016-02" db="EMBL/GenBank/DDBJ databases">
        <authorList>
            <consortium name="Pathogen Informatics"/>
        </authorList>
    </citation>
    <scope>NUCLEOTIDE SEQUENCE [LARGE SCALE GENOMIC DNA]</scope>
    <source>
        <strain evidence="2 3">LSS99</strain>
    </source>
</reference>
<organism evidence="2 3">
    <name type="scientific">Streptococcus suis</name>
    <dbReference type="NCBI Taxonomy" id="1307"/>
    <lineage>
        <taxon>Bacteria</taxon>
        <taxon>Bacillati</taxon>
        <taxon>Bacillota</taxon>
        <taxon>Bacilli</taxon>
        <taxon>Lactobacillales</taxon>
        <taxon>Streptococcaceae</taxon>
        <taxon>Streptococcus</taxon>
    </lineage>
</organism>
<dbReference type="EMBL" id="FIIX01000005">
    <property type="protein sequence ID" value="CYV71296.1"/>
    <property type="molecule type" value="Genomic_DNA"/>
</dbReference>
<dbReference type="Proteomes" id="UP000073388">
    <property type="component" value="Unassembled WGS sequence"/>
</dbReference>
<evidence type="ECO:0000259" key="1">
    <source>
        <dbReference type="Pfam" id="PF00583"/>
    </source>
</evidence>
<name>A0A0Z8KFJ0_STRSU</name>
<protein>
    <submittedName>
        <fullName evidence="2">Acetyltransferase</fullName>
        <ecNumber evidence="2">2.3.1.-</ecNumber>
    </submittedName>
</protein>
<dbReference type="InterPro" id="IPR016181">
    <property type="entry name" value="Acyl_CoA_acyltransferase"/>
</dbReference>